<evidence type="ECO:0000256" key="2">
    <source>
        <dbReference type="ARBA" id="ARBA00008873"/>
    </source>
</evidence>
<evidence type="ECO:0000256" key="7">
    <source>
        <dbReference type="ARBA" id="ARBA00023136"/>
    </source>
</evidence>
<evidence type="ECO:0000259" key="12">
    <source>
        <dbReference type="Pfam" id="PF16916"/>
    </source>
</evidence>
<evidence type="ECO:0000259" key="10">
    <source>
        <dbReference type="Pfam" id="PF01545"/>
    </source>
</evidence>
<keyword evidence="7 9" id="KW-0472">Membrane</keyword>
<reference evidence="13" key="1">
    <citation type="journal article" date="2020" name="Stud. Mycol.">
        <title>101 Dothideomycetes genomes: a test case for predicting lifestyles and emergence of pathogens.</title>
        <authorList>
            <person name="Haridas S."/>
            <person name="Albert R."/>
            <person name="Binder M."/>
            <person name="Bloem J."/>
            <person name="Labutti K."/>
            <person name="Salamov A."/>
            <person name="Andreopoulos B."/>
            <person name="Baker S."/>
            <person name="Barry K."/>
            <person name="Bills G."/>
            <person name="Bluhm B."/>
            <person name="Cannon C."/>
            <person name="Castanera R."/>
            <person name="Culley D."/>
            <person name="Daum C."/>
            <person name="Ezra D."/>
            <person name="Gonzalez J."/>
            <person name="Henrissat B."/>
            <person name="Kuo A."/>
            <person name="Liang C."/>
            <person name="Lipzen A."/>
            <person name="Lutzoni F."/>
            <person name="Magnuson J."/>
            <person name="Mondo S."/>
            <person name="Nolan M."/>
            <person name="Ohm R."/>
            <person name="Pangilinan J."/>
            <person name="Park H.-J."/>
            <person name="Ramirez L."/>
            <person name="Alfaro M."/>
            <person name="Sun H."/>
            <person name="Tritt A."/>
            <person name="Yoshinaga Y."/>
            <person name="Zwiers L.-H."/>
            <person name="Turgeon B."/>
            <person name="Goodwin S."/>
            <person name="Spatafora J."/>
            <person name="Crous P."/>
            <person name="Grigoriev I."/>
        </authorList>
    </citation>
    <scope>NUCLEOTIDE SEQUENCE</scope>
    <source>
        <strain evidence="13">CBS 121739</strain>
    </source>
</reference>
<dbReference type="InterPro" id="IPR036837">
    <property type="entry name" value="Cation_efflux_CTD_sf"/>
</dbReference>
<dbReference type="RefSeq" id="XP_033596550.1">
    <property type="nucleotide sequence ID" value="XM_033747529.1"/>
</dbReference>
<dbReference type="AlphaFoldDB" id="A0A6A6VW68"/>
<dbReference type="Pfam" id="PF02656">
    <property type="entry name" value="DUF202"/>
    <property type="match status" value="1"/>
</dbReference>
<dbReference type="PANTHER" id="PTHR45820">
    <property type="entry name" value="FI23527P1"/>
    <property type="match status" value="1"/>
</dbReference>
<dbReference type="InterPro" id="IPR058533">
    <property type="entry name" value="Cation_efflux_TM"/>
</dbReference>
<feature type="region of interest" description="Disordered" evidence="8">
    <location>
        <begin position="438"/>
        <end position="477"/>
    </location>
</feature>
<dbReference type="GeneID" id="54488583"/>
<feature type="transmembrane region" description="Helical" evidence="9">
    <location>
        <begin position="360"/>
        <end position="381"/>
    </location>
</feature>
<dbReference type="GO" id="GO:0016020">
    <property type="term" value="C:membrane"/>
    <property type="evidence" value="ECO:0007669"/>
    <property type="project" value="InterPro"/>
</dbReference>
<evidence type="ECO:0000256" key="1">
    <source>
        <dbReference type="ARBA" id="ARBA00004127"/>
    </source>
</evidence>
<sequence length="781" mass="85112">MLDTLDGGGETHNAAPAVVEPTTHDEADKIFDATAITEPEQGQGHELEATELRSLDAGIVRQRGVSTNTEASEPTRASPPTANRKRAWQWHDGITAFWRRQVSVVVGADARRDHLGHIQAALERTFLAYVRTSVALSMTSVITAQMFRLQHSIKPDAEFGFYKVGKALAATFQAAALVVVLVGAYRFWRQQNALVRGKVYARGWELMVVFGMLVLSDNQHISNHGFPSTTLTAADHLLRQFIPISPLPAAMGLSKSTRMQILLAIDVAFFLLEIIVGYAVHSLALVADSFHMLNDILTLVVGLWAVKAAQKDRSSSFTYGWKRAETLGALVNGVFLVALCMSIVLDAIQRFVEPQEVQKPMLVMIVGCFGLASNVVGLFLFHDHGHSHGDAGHSHDSHGIAEEGHRHAHAHSHDAETDAVADESGRIVDVLPSTRVAGYGTASQPKDISWDIKDTPSKSNPSAYLHGRTKSGSIHPGSLRHDFLVEAEQILHPGSGQADSDAASSEADSEDAEDNEQSGLLNKAKSHAHSHSHVKKSGADHKKHHHSQPKKKGKGGHGHSHGDLNMRGVFLHVLGDALGNVGVIASALIIWLTRYKWRFYADPAISLVITLIILHTAIPLCKAASRILLQATPESVDVEKLQEDIETLEGVLSAHDIHVWQLSDTTLIASLHVQVAFNFRGQGSQRYMQLAREIRECLHGFGIHSSTIQPEFYNDGGPGSVDPIEDNISEASDGMNNSSRQVSKQNSLTESMRDSCLLDCCDNKNVCCPPENKQNSGSKDR</sequence>
<feature type="domain" description="Cation efflux protein cytoplasmic" evidence="12">
    <location>
        <begin position="633"/>
        <end position="711"/>
    </location>
</feature>
<keyword evidence="4 9" id="KW-0812">Transmembrane</keyword>
<feature type="transmembrane region" description="Helical" evidence="9">
    <location>
        <begin position="327"/>
        <end position="348"/>
    </location>
</feature>
<evidence type="ECO:0000313" key="13">
    <source>
        <dbReference type="EMBL" id="KAF2754099.1"/>
    </source>
</evidence>
<name>A0A6A6VW68_9PEZI</name>
<evidence type="ECO:0000259" key="11">
    <source>
        <dbReference type="Pfam" id="PF02656"/>
    </source>
</evidence>
<feature type="transmembrane region" description="Helical" evidence="9">
    <location>
        <begin position="569"/>
        <end position="592"/>
    </location>
</feature>
<comment type="subcellular location">
    <subcellularLocation>
        <location evidence="1">Endomembrane system</location>
        <topology evidence="1">Multi-pass membrane protein</topology>
    </subcellularLocation>
</comment>
<dbReference type="InterPro" id="IPR027469">
    <property type="entry name" value="Cation_efflux_TMD_sf"/>
</dbReference>
<feature type="domain" description="Cation efflux protein transmembrane" evidence="10">
    <location>
        <begin position="261"/>
        <end position="392"/>
    </location>
</feature>
<dbReference type="Proteomes" id="UP000799437">
    <property type="component" value="Unassembled WGS sequence"/>
</dbReference>
<organism evidence="13 14">
    <name type="scientific">Pseudovirgaria hyperparasitica</name>
    <dbReference type="NCBI Taxonomy" id="470096"/>
    <lineage>
        <taxon>Eukaryota</taxon>
        <taxon>Fungi</taxon>
        <taxon>Dikarya</taxon>
        <taxon>Ascomycota</taxon>
        <taxon>Pezizomycotina</taxon>
        <taxon>Dothideomycetes</taxon>
        <taxon>Dothideomycetes incertae sedis</taxon>
        <taxon>Acrospermales</taxon>
        <taxon>Acrospermaceae</taxon>
        <taxon>Pseudovirgaria</taxon>
    </lineage>
</organism>
<feature type="compositionally biased region" description="Basic residues" evidence="8">
    <location>
        <begin position="524"/>
        <end position="559"/>
    </location>
</feature>
<feature type="transmembrane region" description="Helical" evidence="9">
    <location>
        <begin position="286"/>
        <end position="306"/>
    </location>
</feature>
<feature type="region of interest" description="Disordered" evidence="8">
    <location>
        <begin position="390"/>
        <end position="422"/>
    </location>
</feature>
<evidence type="ECO:0000256" key="5">
    <source>
        <dbReference type="ARBA" id="ARBA00022833"/>
    </source>
</evidence>
<feature type="compositionally biased region" description="Basic and acidic residues" evidence="8">
    <location>
        <begin position="390"/>
        <end position="416"/>
    </location>
</feature>
<evidence type="ECO:0000313" key="14">
    <source>
        <dbReference type="Proteomes" id="UP000799437"/>
    </source>
</evidence>
<feature type="domain" description="DUF202" evidence="11">
    <location>
        <begin position="121"/>
        <end position="193"/>
    </location>
</feature>
<feature type="transmembrane region" description="Helical" evidence="9">
    <location>
        <begin position="126"/>
        <end position="147"/>
    </location>
</feature>
<feature type="region of interest" description="Disordered" evidence="8">
    <location>
        <begin position="62"/>
        <end position="85"/>
    </location>
</feature>
<protein>
    <submittedName>
        <fullName evidence="13">Cation efflux protein</fullName>
    </submittedName>
</protein>
<dbReference type="Pfam" id="PF16916">
    <property type="entry name" value="ZT_dimer"/>
    <property type="match status" value="1"/>
</dbReference>
<dbReference type="SUPFAM" id="SSF160240">
    <property type="entry name" value="Cation efflux protein cytoplasmic domain-like"/>
    <property type="match status" value="1"/>
</dbReference>
<feature type="domain" description="Cation efflux protein transmembrane" evidence="10">
    <location>
        <begin position="557"/>
        <end position="629"/>
    </location>
</feature>
<dbReference type="Pfam" id="PF01545">
    <property type="entry name" value="Cation_efflux"/>
    <property type="match status" value="2"/>
</dbReference>
<feature type="transmembrane region" description="Helical" evidence="9">
    <location>
        <begin position="167"/>
        <end position="188"/>
    </location>
</feature>
<evidence type="ECO:0000256" key="6">
    <source>
        <dbReference type="ARBA" id="ARBA00022989"/>
    </source>
</evidence>
<dbReference type="Gene3D" id="1.20.1510.10">
    <property type="entry name" value="Cation efflux protein transmembrane domain"/>
    <property type="match status" value="2"/>
</dbReference>
<keyword evidence="14" id="KW-1185">Reference proteome</keyword>
<dbReference type="InterPro" id="IPR027470">
    <property type="entry name" value="Cation_efflux_CTD"/>
</dbReference>
<evidence type="ECO:0000256" key="9">
    <source>
        <dbReference type="SAM" id="Phobius"/>
    </source>
</evidence>
<evidence type="ECO:0000256" key="8">
    <source>
        <dbReference type="SAM" id="MobiDB-lite"/>
    </source>
</evidence>
<feature type="transmembrane region" description="Helical" evidence="9">
    <location>
        <begin position="261"/>
        <end position="280"/>
    </location>
</feature>
<dbReference type="GO" id="GO:0012505">
    <property type="term" value="C:endomembrane system"/>
    <property type="evidence" value="ECO:0007669"/>
    <property type="project" value="UniProtKB-SubCell"/>
</dbReference>
<evidence type="ECO:0000256" key="4">
    <source>
        <dbReference type="ARBA" id="ARBA00022692"/>
    </source>
</evidence>
<dbReference type="InterPro" id="IPR003807">
    <property type="entry name" value="DUF202"/>
</dbReference>
<gene>
    <name evidence="13" type="ORF">EJ05DRAFT_504212</name>
</gene>
<dbReference type="EMBL" id="ML996581">
    <property type="protein sequence ID" value="KAF2754099.1"/>
    <property type="molecule type" value="Genomic_DNA"/>
</dbReference>
<feature type="transmembrane region" description="Helical" evidence="9">
    <location>
        <begin position="604"/>
        <end position="621"/>
    </location>
</feature>
<dbReference type="FunFam" id="1.20.1510.10:FF:000021">
    <property type="entry name" value="Solute carrier family 30 (Zinc transporter), member 1"/>
    <property type="match status" value="1"/>
</dbReference>
<dbReference type="PANTHER" id="PTHR45820:SF4">
    <property type="entry name" value="ZINC TRANSPORTER 63C, ISOFORM F"/>
    <property type="match status" value="1"/>
</dbReference>
<feature type="region of interest" description="Disordered" evidence="8">
    <location>
        <begin position="714"/>
        <end position="746"/>
    </location>
</feature>
<evidence type="ECO:0000256" key="3">
    <source>
        <dbReference type="ARBA" id="ARBA00022448"/>
    </source>
</evidence>
<dbReference type="GO" id="GO:0006882">
    <property type="term" value="P:intracellular zinc ion homeostasis"/>
    <property type="evidence" value="ECO:0007669"/>
    <property type="project" value="TreeGrafter"/>
</dbReference>
<dbReference type="SUPFAM" id="SSF161111">
    <property type="entry name" value="Cation efflux protein transmembrane domain-like"/>
    <property type="match status" value="1"/>
</dbReference>
<keyword evidence="3" id="KW-0813">Transport</keyword>
<comment type="similarity">
    <text evidence="2">Belongs to the cation diffusion facilitator (CDF) transporter (TC 2.A.4) family. SLC30A subfamily.</text>
</comment>
<feature type="region of interest" description="Disordered" evidence="8">
    <location>
        <begin position="494"/>
        <end position="561"/>
    </location>
</feature>
<feature type="compositionally biased region" description="Acidic residues" evidence="8">
    <location>
        <begin position="507"/>
        <end position="516"/>
    </location>
</feature>
<accession>A0A6A6VW68</accession>
<dbReference type="InterPro" id="IPR002524">
    <property type="entry name" value="Cation_efflux"/>
</dbReference>
<proteinExistence type="inferred from homology"/>
<feature type="compositionally biased region" description="Polar residues" evidence="8">
    <location>
        <begin position="734"/>
        <end position="746"/>
    </location>
</feature>
<dbReference type="GO" id="GO:0005385">
    <property type="term" value="F:zinc ion transmembrane transporter activity"/>
    <property type="evidence" value="ECO:0007669"/>
    <property type="project" value="TreeGrafter"/>
</dbReference>
<keyword evidence="5" id="KW-0862">Zinc</keyword>
<dbReference type="NCBIfam" id="TIGR01297">
    <property type="entry name" value="CDF"/>
    <property type="match status" value="2"/>
</dbReference>
<dbReference type="OrthoDB" id="9944568at2759"/>
<keyword evidence="6 9" id="KW-1133">Transmembrane helix</keyword>